<organism evidence="8 9">
    <name type="scientific">Penicillium cinerascens</name>
    <dbReference type="NCBI Taxonomy" id="70096"/>
    <lineage>
        <taxon>Eukaryota</taxon>
        <taxon>Fungi</taxon>
        <taxon>Dikarya</taxon>
        <taxon>Ascomycota</taxon>
        <taxon>Pezizomycotina</taxon>
        <taxon>Eurotiomycetes</taxon>
        <taxon>Eurotiomycetidae</taxon>
        <taxon>Eurotiales</taxon>
        <taxon>Aspergillaceae</taxon>
        <taxon>Penicillium</taxon>
    </lineage>
</organism>
<feature type="domain" description="Rhodopsin" evidence="7">
    <location>
        <begin position="30"/>
        <end position="249"/>
    </location>
</feature>
<feature type="transmembrane region" description="Helical" evidence="6">
    <location>
        <begin position="20"/>
        <end position="41"/>
    </location>
</feature>
<reference evidence="8" key="2">
    <citation type="journal article" date="2023" name="IMA Fungus">
        <title>Comparative genomic study of the Penicillium genus elucidates a diverse pangenome and 15 lateral gene transfer events.</title>
        <authorList>
            <person name="Petersen C."/>
            <person name="Sorensen T."/>
            <person name="Nielsen M.R."/>
            <person name="Sondergaard T.E."/>
            <person name="Sorensen J.L."/>
            <person name="Fitzpatrick D.A."/>
            <person name="Frisvad J.C."/>
            <person name="Nielsen K.L."/>
        </authorList>
    </citation>
    <scope>NUCLEOTIDE SEQUENCE</scope>
    <source>
        <strain evidence="8">IBT 15544</strain>
    </source>
</reference>
<feature type="transmembrane region" description="Helical" evidence="6">
    <location>
        <begin position="190"/>
        <end position="212"/>
    </location>
</feature>
<evidence type="ECO:0000313" key="8">
    <source>
        <dbReference type="EMBL" id="KAJ5212719.1"/>
    </source>
</evidence>
<name>A0A9W9T804_9EURO</name>
<dbReference type="RefSeq" id="XP_058310889.1">
    <property type="nucleotide sequence ID" value="XM_058451427.1"/>
</dbReference>
<protein>
    <recommendedName>
        <fullName evidence="7">Rhodopsin domain-containing protein</fullName>
    </recommendedName>
</protein>
<comment type="subcellular location">
    <subcellularLocation>
        <location evidence="1">Membrane</location>
        <topology evidence="1">Multi-pass membrane protein</topology>
    </subcellularLocation>
</comment>
<evidence type="ECO:0000313" key="9">
    <source>
        <dbReference type="Proteomes" id="UP001150904"/>
    </source>
</evidence>
<dbReference type="EMBL" id="JAPQKR010000008">
    <property type="protein sequence ID" value="KAJ5212719.1"/>
    <property type="molecule type" value="Genomic_DNA"/>
</dbReference>
<dbReference type="Proteomes" id="UP001150904">
    <property type="component" value="Unassembled WGS sequence"/>
</dbReference>
<dbReference type="InterPro" id="IPR049326">
    <property type="entry name" value="Rhodopsin_dom_fungi"/>
</dbReference>
<keyword evidence="2 6" id="KW-0812">Transmembrane</keyword>
<keyword evidence="3 6" id="KW-1133">Transmembrane helix</keyword>
<comment type="caution">
    <text evidence="8">The sequence shown here is derived from an EMBL/GenBank/DDBJ whole genome shotgun (WGS) entry which is preliminary data.</text>
</comment>
<dbReference type="GeneID" id="83178728"/>
<evidence type="ECO:0000256" key="3">
    <source>
        <dbReference type="ARBA" id="ARBA00022989"/>
    </source>
</evidence>
<feature type="transmembrane region" description="Helical" evidence="6">
    <location>
        <begin position="151"/>
        <end position="178"/>
    </location>
</feature>
<comment type="similarity">
    <text evidence="5">Belongs to the SAT4 family.</text>
</comment>
<proteinExistence type="inferred from homology"/>
<feature type="transmembrane region" description="Helical" evidence="6">
    <location>
        <begin position="224"/>
        <end position="245"/>
    </location>
</feature>
<evidence type="ECO:0000256" key="1">
    <source>
        <dbReference type="ARBA" id="ARBA00004141"/>
    </source>
</evidence>
<reference evidence="8" key="1">
    <citation type="submission" date="2022-12" db="EMBL/GenBank/DDBJ databases">
        <authorList>
            <person name="Petersen C."/>
        </authorList>
    </citation>
    <scope>NUCLEOTIDE SEQUENCE</scope>
    <source>
        <strain evidence="8">IBT 15544</strain>
    </source>
</reference>
<sequence>MGWVHNATPSVEAASEYRLILGICLSLTMLMVITVCLRLFVRAQASRLESRYGLGLPLKLRPKANLSTYTKLNYAGRPFYQLGIAGFKASLCLSYLRLLSGTSKSFYRIVIWVVITISTVGHVVGTLVLLLDCSPVQRAWNTTVQGTCLPVGATFYGLAIFTIICDVMIIFLPIPLLLQLNIKPAQKAGVVCLFLLGLFTTICSILRLTQIHRVAYGDGNSTMLVLWGTIEFNVGNIVTCVPYLAPLLKGYVRDFGSTSGRKYYDSRGRNYAMENWSKEQRSHLQSSASGPLPPKRSPSEELILASREPSHGGIEMTVEYRVSLEGSGRRGSTR</sequence>
<dbReference type="GO" id="GO:0016020">
    <property type="term" value="C:membrane"/>
    <property type="evidence" value="ECO:0007669"/>
    <property type="project" value="UniProtKB-SubCell"/>
</dbReference>
<evidence type="ECO:0000256" key="2">
    <source>
        <dbReference type="ARBA" id="ARBA00022692"/>
    </source>
</evidence>
<accession>A0A9W9T804</accession>
<dbReference type="AlphaFoldDB" id="A0A9W9T804"/>
<evidence type="ECO:0000256" key="6">
    <source>
        <dbReference type="SAM" id="Phobius"/>
    </source>
</evidence>
<evidence type="ECO:0000259" key="7">
    <source>
        <dbReference type="Pfam" id="PF20684"/>
    </source>
</evidence>
<feature type="transmembrane region" description="Helical" evidence="6">
    <location>
        <begin position="106"/>
        <end position="131"/>
    </location>
</feature>
<evidence type="ECO:0000256" key="5">
    <source>
        <dbReference type="ARBA" id="ARBA00038359"/>
    </source>
</evidence>
<dbReference type="OrthoDB" id="10017208at2759"/>
<dbReference type="PANTHER" id="PTHR33048">
    <property type="entry name" value="PTH11-LIKE INTEGRAL MEMBRANE PROTEIN (AFU_ORTHOLOGUE AFUA_5G11245)"/>
    <property type="match status" value="1"/>
</dbReference>
<dbReference type="InterPro" id="IPR052337">
    <property type="entry name" value="SAT4-like"/>
</dbReference>
<gene>
    <name evidence="8" type="ORF">N7498_004365</name>
</gene>
<keyword evidence="4 6" id="KW-0472">Membrane</keyword>
<evidence type="ECO:0000256" key="4">
    <source>
        <dbReference type="ARBA" id="ARBA00023136"/>
    </source>
</evidence>
<dbReference type="Pfam" id="PF20684">
    <property type="entry name" value="Fung_rhodopsin"/>
    <property type="match status" value="1"/>
</dbReference>
<keyword evidence="9" id="KW-1185">Reference proteome</keyword>
<dbReference type="PANTHER" id="PTHR33048:SF146">
    <property type="entry name" value="INTEGRAL MEMBRANE PROTEIN"/>
    <property type="match status" value="1"/>
</dbReference>